<dbReference type="NCBIfam" id="NF003239">
    <property type="entry name" value="PRK04199.1-4"/>
    <property type="match status" value="1"/>
</dbReference>
<protein>
    <recommendedName>
        <fullName evidence="3">non-specific serine/threonine protein kinase</fullName>
        <ecNumber evidence="3">2.7.11.1</ecNumber>
    </recommendedName>
</protein>
<dbReference type="SUPFAM" id="SSF52058">
    <property type="entry name" value="L domain-like"/>
    <property type="match status" value="1"/>
</dbReference>
<dbReference type="InterPro" id="IPR008271">
    <property type="entry name" value="Ser/Thr_kinase_AS"/>
</dbReference>
<evidence type="ECO:0000256" key="10">
    <source>
        <dbReference type="ARBA" id="ARBA00022741"/>
    </source>
</evidence>
<organism evidence="23 24">
    <name type="scientific">Gossypium lobatum</name>
    <dbReference type="NCBI Taxonomy" id="34289"/>
    <lineage>
        <taxon>Eukaryota</taxon>
        <taxon>Viridiplantae</taxon>
        <taxon>Streptophyta</taxon>
        <taxon>Embryophyta</taxon>
        <taxon>Tracheophyta</taxon>
        <taxon>Spermatophyta</taxon>
        <taxon>Magnoliopsida</taxon>
        <taxon>eudicotyledons</taxon>
        <taxon>Gunneridae</taxon>
        <taxon>Pentapetalae</taxon>
        <taxon>rosids</taxon>
        <taxon>malvids</taxon>
        <taxon>Malvales</taxon>
        <taxon>Malvaceae</taxon>
        <taxon>Malvoideae</taxon>
        <taxon>Gossypium</taxon>
    </lineage>
</organism>
<keyword evidence="16" id="KW-0675">Receptor</keyword>
<evidence type="ECO:0000256" key="20">
    <source>
        <dbReference type="SAM" id="MobiDB-lite"/>
    </source>
</evidence>
<evidence type="ECO:0000256" key="6">
    <source>
        <dbReference type="ARBA" id="ARBA00022679"/>
    </source>
</evidence>
<dbReference type="AlphaFoldDB" id="A0A7J8NCL5"/>
<keyword evidence="8" id="KW-0732">Signal</keyword>
<evidence type="ECO:0000256" key="17">
    <source>
        <dbReference type="ARBA" id="ARBA00023180"/>
    </source>
</evidence>
<dbReference type="SUPFAM" id="SSF56112">
    <property type="entry name" value="Protein kinase-like (PK-like)"/>
    <property type="match status" value="1"/>
</dbReference>
<dbReference type="GO" id="GO:1990904">
    <property type="term" value="C:ribonucleoprotein complex"/>
    <property type="evidence" value="ECO:0007669"/>
    <property type="project" value="UniProtKB-KW"/>
</dbReference>
<dbReference type="PROSITE" id="PS50011">
    <property type="entry name" value="PROTEIN_KINASE_DOM"/>
    <property type="match status" value="1"/>
</dbReference>
<evidence type="ECO:0000256" key="14">
    <source>
        <dbReference type="ARBA" id="ARBA00022989"/>
    </source>
</evidence>
<evidence type="ECO:0000256" key="21">
    <source>
        <dbReference type="SAM" id="Phobius"/>
    </source>
</evidence>
<keyword evidence="4" id="KW-0723">Serine/threonine-protein kinase</keyword>
<dbReference type="Pfam" id="PF00252">
    <property type="entry name" value="Ribosomal_L16"/>
    <property type="match status" value="1"/>
</dbReference>
<dbReference type="CDD" id="cd01433">
    <property type="entry name" value="Ribosomal_L16_L10e"/>
    <property type="match status" value="1"/>
</dbReference>
<dbReference type="SUPFAM" id="SSF54686">
    <property type="entry name" value="Ribosomal protein L16p/L10e"/>
    <property type="match status" value="1"/>
</dbReference>
<dbReference type="CDD" id="cd21699">
    <property type="entry name" value="JMTM_APP_like"/>
    <property type="match status" value="1"/>
</dbReference>
<evidence type="ECO:0000256" key="15">
    <source>
        <dbReference type="ARBA" id="ARBA00023136"/>
    </source>
</evidence>
<dbReference type="Gene3D" id="3.80.10.10">
    <property type="entry name" value="Ribonuclease Inhibitor"/>
    <property type="match status" value="1"/>
</dbReference>
<evidence type="ECO:0000256" key="16">
    <source>
        <dbReference type="ARBA" id="ARBA00023170"/>
    </source>
</evidence>
<proteinExistence type="inferred from homology"/>
<keyword evidence="11" id="KW-0418">Kinase</keyword>
<comment type="caution">
    <text evidence="23">The sequence shown here is derived from an EMBL/GenBank/DDBJ whole genome shotgun (WGS) entry which is preliminary data.</text>
</comment>
<evidence type="ECO:0000256" key="12">
    <source>
        <dbReference type="ARBA" id="ARBA00022840"/>
    </source>
</evidence>
<keyword evidence="15 21" id="KW-0472">Membrane</keyword>
<sequence length="916" mass="100818">MHSDLSNNELTGSIPASFSSLPILQELLLANNSLNGSIPSSLWQNKTLNANESLIVDLENNTFTDISGSTDLPPNVTLWLKGNPVCRNNSLSLPQQCASRNDNTRSQSGTNSTGSCAPQSCPFPYEYSPTSNFSCFCAAPLPVVYRLKSPGFSDFVPYINSFSEYLTTGLELDSDQLYIGSFEWENGPRLKMNLKLYPVYNASNNSGNVFNGSEVQRIRGMFTGWKIPDSDIFGPYELINFNLPDIYGGAVVRTSGSGVSTGALIGIVLGGIAVAVTLSAVVTLLILRVRLRNYRLVSKRRQSICSNIEPVFYTALKSSIKIDGVKSFTYTELATATNNFNSSTQVGQGGYGKVYRGTLADGMVVAIKRAQEGSLQGEREFLTEIQLLSRLHHRNLVSLIGYCDEEGEQMLVYEFMPNGTLRDHLSAKSKEPPNFAMRLKIALGSAKGILYLHTEADPPIFHRDIKASNILLDSRFTAKVADFGLSRLAPVPDMEGAVPAHVSTVVKGTPGYLDPEYFLTHKLTDKSDVYSLGVVFLELLTGMQPISHGKNIVREVNVAYHSGMIFSVIDGRMGSYPSECVEKFVTLALKCSQDETDGRPSMADVVRELENIWAMMPESDVGVSVSIDTAAEKMTPPSSSSSSSLVKNPYVSSDVSGSDLGFLTLSASRSINTALPFSFQPRFIFAAAKYLQSSTAMGRRPARCYRQIKNKPYPKSRYCRGVPDPKIRIYDVGMKKRGVDEFPFCVHLVSWEKENVSSEALEAARIACNKYMAKYAGKDAFHLRVRVHPFHVLRINKMLSCAGADRLQTGMRGAFGKPQGTCARVAIGQVLLSVRCKDSNSHHAQEALRRAKFKFPGRQKIIVSRKWGFTKFNRTDYLKYKSENRIVPDGVNAKLLGCHGPLANREPGRAFLHAAV</sequence>
<reference evidence="23 24" key="1">
    <citation type="journal article" date="2019" name="Genome Biol. Evol.">
        <title>Insights into the evolution of the New World diploid cottons (Gossypium, subgenus Houzingenia) based on genome sequencing.</title>
        <authorList>
            <person name="Grover C.E."/>
            <person name="Arick M.A. 2nd"/>
            <person name="Thrash A."/>
            <person name="Conover J.L."/>
            <person name="Sanders W.S."/>
            <person name="Peterson D.G."/>
            <person name="Frelichowski J.E."/>
            <person name="Scheffler J.A."/>
            <person name="Scheffler B.E."/>
            <person name="Wendel J.F."/>
        </authorList>
    </citation>
    <scope>NUCLEOTIDE SEQUENCE [LARGE SCALE GENOMIC DNA]</scope>
    <source>
        <strain evidence="23">157</strain>
        <tissue evidence="23">Leaf</tissue>
    </source>
</reference>
<dbReference type="InterPro" id="IPR036920">
    <property type="entry name" value="Ribosomal_uL16_sf"/>
</dbReference>
<dbReference type="CDD" id="cd14066">
    <property type="entry name" value="STKc_IRAK"/>
    <property type="match status" value="1"/>
</dbReference>
<dbReference type="GO" id="GO:0003735">
    <property type="term" value="F:structural constituent of ribosome"/>
    <property type="evidence" value="ECO:0007669"/>
    <property type="project" value="InterPro"/>
</dbReference>
<dbReference type="InterPro" id="IPR047873">
    <property type="entry name" value="Ribosomal_uL16"/>
</dbReference>
<evidence type="ECO:0000256" key="2">
    <source>
        <dbReference type="ARBA" id="ARBA00008931"/>
    </source>
</evidence>
<evidence type="ECO:0000259" key="22">
    <source>
        <dbReference type="PROSITE" id="PS50011"/>
    </source>
</evidence>
<feature type="region of interest" description="Disordered" evidence="20">
    <location>
        <begin position="97"/>
        <end position="116"/>
    </location>
</feature>
<dbReference type="FunFam" id="3.30.200.20:FF:000328">
    <property type="entry name" value="Leucine-rich repeat protein kinase family protein"/>
    <property type="match status" value="1"/>
</dbReference>
<dbReference type="FunFam" id="3.90.1170.10:FF:000002">
    <property type="entry name" value="60S ribosomal protein L10"/>
    <property type="match status" value="1"/>
</dbReference>
<dbReference type="GO" id="GO:0006412">
    <property type="term" value="P:translation"/>
    <property type="evidence" value="ECO:0007669"/>
    <property type="project" value="InterPro"/>
</dbReference>
<keyword evidence="17" id="KW-0325">Glycoprotein</keyword>
<dbReference type="GO" id="GO:0016020">
    <property type="term" value="C:membrane"/>
    <property type="evidence" value="ECO:0007669"/>
    <property type="project" value="UniProtKB-SubCell"/>
</dbReference>
<feature type="binding site" evidence="19">
    <location>
        <position position="368"/>
    </location>
    <ligand>
        <name>ATP</name>
        <dbReference type="ChEBI" id="CHEBI:30616"/>
    </ligand>
</feature>
<dbReference type="SMART" id="SM00220">
    <property type="entry name" value="S_TKc"/>
    <property type="match status" value="1"/>
</dbReference>
<dbReference type="NCBIfam" id="TIGR00279">
    <property type="entry name" value="uL16_euk_arch"/>
    <property type="match status" value="1"/>
</dbReference>
<comment type="similarity">
    <text evidence="2">Belongs to the universal ribosomal protein uL16 family.</text>
</comment>
<feature type="domain" description="Protein kinase" evidence="22">
    <location>
        <begin position="340"/>
        <end position="614"/>
    </location>
</feature>
<dbReference type="InterPro" id="IPR000719">
    <property type="entry name" value="Prot_kinase_dom"/>
</dbReference>
<feature type="transmembrane region" description="Helical" evidence="21">
    <location>
        <begin position="263"/>
        <end position="287"/>
    </location>
</feature>
<evidence type="ECO:0000313" key="23">
    <source>
        <dbReference type="EMBL" id="MBA0574679.1"/>
    </source>
</evidence>
<dbReference type="PROSITE" id="PS01257">
    <property type="entry name" value="RIBOSOMAL_L10E"/>
    <property type="match status" value="1"/>
</dbReference>
<dbReference type="Gene3D" id="3.90.1170.10">
    <property type="entry name" value="Ribosomal protein L10e/L16"/>
    <property type="match status" value="1"/>
</dbReference>
<evidence type="ECO:0000256" key="8">
    <source>
        <dbReference type="ARBA" id="ARBA00022729"/>
    </source>
</evidence>
<dbReference type="PANTHER" id="PTHR45974:SF134">
    <property type="entry name" value="OS01G0960400 PROTEIN"/>
    <property type="match status" value="1"/>
</dbReference>
<dbReference type="InterPro" id="IPR001245">
    <property type="entry name" value="Ser-Thr/Tyr_kinase_cat_dom"/>
</dbReference>
<dbReference type="GO" id="GO:0004674">
    <property type="term" value="F:protein serine/threonine kinase activity"/>
    <property type="evidence" value="ECO:0007669"/>
    <property type="project" value="UniProtKB-KW"/>
</dbReference>
<keyword evidence="6" id="KW-0808">Transferase</keyword>
<dbReference type="GO" id="GO:0005524">
    <property type="term" value="F:ATP binding"/>
    <property type="evidence" value="ECO:0007669"/>
    <property type="project" value="UniProtKB-UniRule"/>
</dbReference>
<evidence type="ECO:0000256" key="5">
    <source>
        <dbReference type="ARBA" id="ARBA00022614"/>
    </source>
</evidence>
<keyword evidence="5" id="KW-0433">Leucine-rich repeat</keyword>
<evidence type="ECO:0000256" key="19">
    <source>
        <dbReference type="PROSITE-ProRule" id="PRU10141"/>
    </source>
</evidence>
<keyword evidence="9" id="KW-0677">Repeat</keyword>
<dbReference type="InterPro" id="IPR017441">
    <property type="entry name" value="Protein_kinase_ATP_BS"/>
</dbReference>
<keyword evidence="18" id="KW-0687">Ribonucleoprotein</keyword>
<dbReference type="InterPro" id="IPR032675">
    <property type="entry name" value="LRR_dom_sf"/>
</dbReference>
<evidence type="ECO:0000256" key="9">
    <source>
        <dbReference type="ARBA" id="ARBA00022737"/>
    </source>
</evidence>
<dbReference type="GO" id="GO:0010224">
    <property type="term" value="P:response to UV-B"/>
    <property type="evidence" value="ECO:0007669"/>
    <property type="project" value="UniProtKB-ARBA"/>
</dbReference>
<dbReference type="InterPro" id="IPR018255">
    <property type="entry name" value="Ribosomal_uL16_CS_euk_arc"/>
</dbReference>
<accession>A0A7J8NCL5</accession>
<dbReference type="GO" id="GO:0005840">
    <property type="term" value="C:ribosome"/>
    <property type="evidence" value="ECO:0007669"/>
    <property type="project" value="UniProtKB-KW"/>
</dbReference>
<keyword evidence="13" id="KW-0689">Ribosomal protein</keyword>
<dbReference type="PROSITE" id="PS00107">
    <property type="entry name" value="PROTEIN_KINASE_ATP"/>
    <property type="match status" value="1"/>
</dbReference>
<name>A0A7J8NCL5_9ROSI</name>
<evidence type="ECO:0000256" key="7">
    <source>
        <dbReference type="ARBA" id="ARBA00022692"/>
    </source>
</evidence>
<evidence type="ECO:0000313" key="24">
    <source>
        <dbReference type="Proteomes" id="UP000593572"/>
    </source>
</evidence>
<dbReference type="Gene3D" id="3.30.200.20">
    <property type="entry name" value="Phosphorylase Kinase, domain 1"/>
    <property type="match status" value="1"/>
</dbReference>
<dbReference type="InterPro" id="IPR001197">
    <property type="entry name" value="Ribosomal_uL16_euk_arch"/>
</dbReference>
<gene>
    <name evidence="23" type="ORF">Golob_001866</name>
</gene>
<comment type="subcellular location">
    <subcellularLocation>
        <location evidence="1">Membrane</location>
        <topology evidence="1">Single-pass type I membrane protein</topology>
    </subcellularLocation>
</comment>
<keyword evidence="14 21" id="KW-1133">Transmembrane helix</keyword>
<evidence type="ECO:0000256" key="11">
    <source>
        <dbReference type="ARBA" id="ARBA00022777"/>
    </source>
</evidence>
<dbReference type="PROSITE" id="PS00108">
    <property type="entry name" value="PROTEIN_KINASE_ST"/>
    <property type="match status" value="1"/>
</dbReference>
<evidence type="ECO:0000256" key="18">
    <source>
        <dbReference type="ARBA" id="ARBA00023274"/>
    </source>
</evidence>
<evidence type="ECO:0000256" key="13">
    <source>
        <dbReference type="ARBA" id="ARBA00022980"/>
    </source>
</evidence>
<dbReference type="EMBL" id="JABEZX010000013">
    <property type="protein sequence ID" value="MBA0574679.1"/>
    <property type="molecule type" value="Genomic_DNA"/>
</dbReference>
<evidence type="ECO:0000256" key="3">
    <source>
        <dbReference type="ARBA" id="ARBA00012513"/>
    </source>
</evidence>
<evidence type="ECO:0000256" key="4">
    <source>
        <dbReference type="ARBA" id="ARBA00022527"/>
    </source>
</evidence>
<dbReference type="PANTHER" id="PTHR45974">
    <property type="entry name" value="RECEPTOR-LIKE PROTEIN 55"/>
    <property type="match status" value="1"/>
</dbReference>
<keyword evidence="24" id="KW-1185">Reference proteome</keyword>
<dbReference type="Proteomes" id="UP000593572">
    <property type="component" value="Unassembled WGS sequence"/>
</dbReference>
<dbReference type="Gene3D" id="1.10.510.10">
    <property type="entry name" value="Transferase(Phosphotransferase) domain 1"/>
    <property type="match status" value="1"/>
</dbReference>
<evidence type="ECO:0000256" key="1">
    <source>
        <dbReference type="ARBA" id="ARBA00004479"/>
    </source>
</evidence>
<keyword evidence="10 19" id="KW-0547">Nucleotide-binding</keyword>
<keyword evidence="12 19" id="KW-0067">ATP-binding</keyword>
<dbReference type="InterPro" id="IPR016180">
    <property type="entry name" value="Ribosomal_uL16_dom"/>
</dbReference>
<dbReference type="InterPro" id="IPR011009">
    <property type="entry name" value="Kinase-like_dom_sf"/>
</dbReference>
<keyword evidence="7 21" id="KW-0812">Transmembrane</keyword>
<dbReference type="Pfam" id="PF07714">
    <property type="entry name" value="PK_Tyr_Ser-Thr"/>
    <property type="match status" value="1"/>
</dbReference>
<dbReference type="FunFam" id="1.10.510.10:FF:000453">
    <property type="entry name" value="LRR receptor-like serine/threonine-protein kinase HSL2"/>
    <property type="match status" value="1"/>
</dbReference>
<dbReference type="EC" id="2.7.11.1" evidence="3"/>